<dbReference type="RefSeq" id="WP_059176934.1">
    <property type="nucleotide sequence ID" value="NZ_BCNO01000002.1"/>
</dbReference>
<feature type="domain" description="LUD" evidence="1">
    <location>
        <begin position="4"/>
        <end position="174"/>
    </location>
</feature>
<dbReference type="Proteomes" id="UP000054976">
    <property type="component" value="Unassembled WGS sequence"/>
</dbReference>
<dbReference type="OrthoDB" id="9794157at2"/>
<dbReference type="AlphaFoldDB" id="A0A0U9HR36"/>
<reference evidence="3" key="1">
    <citation type="submission" date="2016-01" db="EMBL/GenBank/DDBJ databases">
        <title>Draft genome sequence of Thermodesulfovibrio aggregans strain TGE-P1.</title>
        <authorList>
            <person name="Sekiguchi Y."/>
            <person name="Ohashi A."/>
            <person name="Matsuura N."/>
            <person name="Tourlousse M.D."/>
        </authorList>
    </citation>
    <scope>NUCLEOTIDE SEQUENCE [LARGE SCALE GENOMIC DNA]</scope>
    <source>
        <strain evidence="3">TGE-P1</strain>
    </source>
</reference>
<sequence>MFDLFKQKAEAINAEVHKFSSKAEALDFIKDFIKQNTPNKISKGVVWCDSEFLEGVDKDTLQKELPQIEFNIDLNSAASAKIGINQVDFGVAETGSLVEISENISKRLCSTLPEIHIAVLPMRKILPDMESLFRQIEINKIPYMTVISGPSRTADIERVLTIGVHGPERVIILCVDNF</sequence>
<proteinExistence type="predicted"/>
<protein>
    <submittedName>
        <fullName evidence="2">L-lactate dehydrogenase complex protein LldG</fullName>
    </submittedName>
</protein>
<dbReference type="Gene3D" id="3.40.50.10420">
    <property type="entry name" value="NagB/RpiA/CoA transferase-like"/>
    <property type="match status" value="1"/>
</dbReference>
<dbReference type="EMBL" id="BCNO01000002">
    <property type="protein sequence ID" value="GAQ95502.1"/>
    <property type="molecule type" value="Genomic_DNA"/>
</dbReference>
<organism evidence="2 3">
    <name type="scientific">Thermodesulfovibrio aggregans</name>
    <dbReference type="NCBI Taxonomy" id="86166"/>
    <lineage>
        <taxon>Bacteria</taxon>
        <taxon>Pseudomonadati</taxon>
        <taxon>Nitrospirota</taxon>
        <taxon>Thermodesulfovibrionia</taxon>
        <taxon>Thermodesulfovibrionales</taxon>
        <taxon>Thermodesulfovibrionaceae</taxon>
        <taxon>Thermodesulfovibrio</taxon>
    </lineage>
</organism>
<name>A0A0U9HR36_9BACT</name>
<dbReference type="InterPro" id="IPR024185">
    <property type="entry name" value="FTHF_cligase-like_sf"/>
</dbReference>
<keyword evidence="3" id="KW-1185">Reference proteome</keyword>
<dbReference type="PANTHER" id="PTHR43682">
    <property type="entry name" value="LACTATE UTILIZATION PROTEIN C"/>
    <property type="match status" value="1"/>
</dbReference>
<dbReference type="PANTHER" id="PTHR43682:SF1">
    <property type="entry name" value="LACTATE UTILIZATION PROTEIN C"/>
    <property type="match status" value="1"/>
</dbReference>
<dbReference type="InterPro" id="IPR003741">
    <property type="entry name" value="LUD_dom"/>
</dbReference>
<evidence type="ECO:0000313" key="3">
    <source>
        <dbReference type="Proteomes" id="UP000054976"/>
    </source>
</evidence>
<accession>A0A0U9HR36</accession>
<comment type="caution">
    <text evidence="2">The sequence shown here is derived from an EMBL/GenBank/DDBJ whole genome shotgun (WGS) entry which is preliminary data.</text>
</comment>
<evidence type="ECO:0000313" key="2">
    <source>
        <dbReference type="EMBL" id="GAQ95502.1"/>
    </source>
</evidence>
<dbReference type="InterPro" id="IPR037171">
    <property type="entry name" value="NagB/RpiA_transferase-like"/>
</dbReference>
<evidence type="ECO:0000259" key="1">
    <source>
        <dbReference type="Pfam" id="PF02589"/>
    </source>
</evidence>
<gene>
    <name evidence="2" type="ORF">TAGGR_2397</name>
</gene>
<dbReference type="SUPFAM" id="SSF100950">
    <property type="entry name" value="NagB/RpiA/CoA transferase-like"/>
    <property type="match status" value="1"/>
</dbReference>
<dbReference type="STRING" id="86166.TAGGR_2397"/>
<dbReference type="Pfam" id="PF02589">
    <property type="entry name" value="LUD_dom"/>
    <property type="match status" value="1"/>
</dbReference>